<dbReference type="Proteomes" id="UP000183832">
    <property type="component" value="Unassembled WGS sequence"/>
</dbReference>
<protein>
    <submittedName>
        <fullName evidence="1">CLUMA_CG011079, isoform A</fullName>
    </submittedName>
</protein>
<proteinExistence type="predicted"/>
<accession>A0A1J1IBX1</accession>
<keyword evidence="2" id="KW-1185">Reference proteome</keyword>
<gene>
    <name evidence="1" type="ORF">CLUMA_CG011079</name>
</gene>
<evidence type="ECO:0000313" key="2">
    <source>
        <dbReference type="Proteomes" id="UP000183832"/>
    </source>
</evidence>
<reference evidence="1 2" key="1">
    <citation type="submission" date="2015-04" db="EMBL/GenBank/DDBJ databases">
        <authorList>
            <person name="Syromyatnikov M.Y."/>
            <person name="Popov V.N."/>
        </authorList>
    </citation>
    <scope>NUCLEOTIDE SEQUENCE [LARGE SCALE GENOMIC DNA]</scope>
</reference>
<sequence length="61" mass="7034">MEHSLFITVMVDPPYLQNMTGIEMKIYAENEDYFIKARWWMNVLFAGVLDGVVIKSYGSGN</sequence>
<dbReference type="EMBL" id="CVRI01000047">
    <property type="protein sequence ID" value="CRK97699.1"/>
    <property type="molecule type" value="Genomic_DNA"/>
</dbReference>
<dbReference type="AlphaFoldDB" id="A0A1J1IBX1"/>
<organism evidence="1 2">
    <name type="scientific">Clunio marinus</name>
    <dbReference type="NCBI Taxonomy" id="568069"/>
    <lineage>
        <taxon>Eukaryota</taxon>
        <taxon>Metazoa</taxon>
        <taxon>Ecdysozoa</taxon>
        <taxon>Arthropoda</taxon>
        <taxon>Hexapoda</taxon>
        <taxon>Insecta</taxon>
        <taxon>Pterygota</taxon>
        <taxon>Neoptera</taxon>
        <taxon>Endopterygota</taxon>
        <taxon>Diptera</taxon>
        <taxon>Nematocera</taxon>
        <taxon>Chironomoidea</taxon>
        <taxon>Chironomidae</taxon>
        <taxon>Clunio</taxon>
    </lineage>
</organism>
<name>A0A1J1IBX1_9DIPT</name>
<evidence type="ECO:0000313" key="1">
    <source>
        <dbReference type="EMBL" id="CRK97699.1"/>
    </source>
</evidence>